<dbReference type="FunFam" id="3.90.470.10:FF:000001">
    <property type="entry name" value="50S ribosomal protein L22"/>
    <property type="match status" value="1"/>
</dbReference>
<dbReference type="InterPro" id="IPR036394">
    <property type="entry name" value="Ribosomal_uL22_sf"/>
</dbReference>
<comment type="caution">
    <text evidence="11">The sequence shown here is derived from an EMBL/GenBank/DDBJ whole genome shotgun (WGS) entry which is preliminary data.</text>
</comment>
<comment type="function">
    <text evidence="7">The globular domain of the protein is located near the polypeptide exit tunnel on the outside of the subunit, while an extended beta-hairpin is found that lines the wall of the exit tunnel in the center of the 70S ribosome.</text>
</comment>
<keyword evidence="3 7" id="KW-0694">RNA-binding</keyword>
<evidence type="ECO:0000256" key="9">
    <source>
        <dbReference type="RuleBase" id="RU004006"/>
    </source>
</evidence>
<comment type="function">
    <text evidence="7 10">This protein binds specifically to 23S rRNA; its binding is stimulated by other ribosomal proteins, e.g., L4, L17, and L20. It is important during the early stages of 50S assembly. It makes multiple contacts with different domains of the 23S rRNA in the assembled 50S subunit and ribosome.</text>
</comment>
<accession>A0A194ADX4</accession>
<dbReference type="GO" id="GO:0006412">
    <property type="term" value="P:translation"/>
    <property type="evidence" value="ECO:0007669"/>
    <property type="project" value="UniProtKB-UniRule"/>
</dbReference>
<dbReference type="GO" id="GO:0022625">
    <property type="term" value="C:cytosolic large ribosomal subunit"/>
    <property type="evidence" value="ECO:0007669"/>
    <property type="project" value="TreeGrafter"/>
</dbReference>
<evidence type="ECO:0000256" key="8">
    <source>
        <dbReference type="RuleBase" id="RU004005"/>
    </source>
</evidence>
<dbReference type="HAMAP" id="MF_01331_B">
    <property type="entry name" value="Ribosomal_uL22_B"/>
    <property type="match status" value="1"/>
</dbReference>
<evidence type="ECO:0000256" key="2">
    <source>
        <dbReference type="ARBA" id="ARBA00022730"/>
    </source>
</evidence>
<evidence type="ECO:0000256" key="7">
    <source>
        <dbReference type="HAMAP-Rule" id="MF_01331"/>
    </source>
</evidence>
<dbReference type="InterPro" id="IPR001063">
    <property type="entry name" value="Ribosomal_uL22"/>
</dbReference>
<dbReference type="Pfam" id="PF00237">
    <property type="entry name" value="Ribosomal_L22"/>
    <property type="match status" value="1"/>
</dbReference>
<organism evidence="11 12">
    <name type="scientific">Desulfoplanes formicivorans</name>
    <dbReference type="NCBI Taxonomy" id="1592317"/>
    <lineage>
        <taxon>Bacteria</taxon>
        <taxon>Pseudomonadati</taxon>
        <taxon>Thermodesulfobacteriota</taxon>
        <taxon>Desulfovibrionia</taxon>
        <taxon>Desulfovibrionales</taxon>
        <taxon>Desulfoplanaceae</taxon>
        <taxon>Desulfoplanes</taxon>
    </lineage>
</organism>
<dbReference type="InterPro" id="IPR047867">
    <property type="entry name" value="Ribosomal_uL22_bac/org-type"/>
</dbReference>
<evidence type="ECO:0000256" key="1">
    <source>
        <dbReference type="ARBA" id="ARBA00009451"/>
    </source>
</evidence>
<reference evidence="12" key="1">
    <citation type="submission" date="2016-06" db="EMBL/GenBank/DDBJ databases">
        <title>Draft genome sequence of Desulfoplanes formicivorans strain Pf12B.</title>
        <authorList>
            <person name="Watanabe M."/>
            <person name="Kojima H."/>
            <person name="Fukui M."/>
        </authorList>
    </citation>
    <scope>NUCLEOTIDE SEQUENCE [LARGE SCALE GENOMIC DNA]</scope>
    <source>
        <strain evidence="12">Pf12B</strain>
    </source>
</reference>
<dbReference type="InterPro" id="IPR018260">
    <property type="entry name" value="Ribosomal_uL22_CS"/>
</dbReference>
<dbReference type="InterPro" id="IPR005727">
    <property type="entry name" value="Ribosomal_uL22_bac/chlpt-type"/>
</dbReference>
<dbReference type="SUPFAM" id="SSF54843">
    <property type="entry name" value="Ribosomal protein L22"/>
    <property type="match status" value="1"/>
</dbReference>
<comment type="subunit">
    <text evidence="7 9">Part of the 50S ribosomal subunit.</text>
</comment>
<name>A0A194ADX4_9BACT</name>
<dbReference type="GO" id="GO:0019843">
    <property type="term" value="F:rRNA binding"/>
    <property type="evidence" value="ECO:0007669"/>
    <property type="project" value="UniProtKB-UniRule"/>
</dbReference>
<dbReference type="EMBL" id="BDFE01000004">
    <property type="protein sequence ID" value="GAU07538.1"/>
    <property type="molecule type" value="Genomic_DNA"/>
</dbReference>
<evidence type="ECO:0000256" key="6">
    <source>
        <dbReference type="ARBA" id="ARBA00035207"/>
    </source>
</evidence>
<keyword evidence="2 7" id="KW-0699">rRNA-binding</keyword>
<dbReference type="Gene3D" id="3.90.470.10">
    <property type="entry name" value="Ribosomal protein L22/L17"/>
    <property type="match status" value="1"/>
</dbReference>
<dbReference type="OrthoDB" id="9805969at2"/>
<gene>
    <name evidence="7" type="primary">rplV</name>
    <name evidence="11" type="ORF">DPF_0223</name>
</gene>
<evidence type="ECO:0000256" key="4">
    <source>
        <dbReference type="ARBA" id="ARBA00022980"/>
    </source>
</evidence>
<dbReference type="NCBIfam" id="TIGR01044">
    <property type="entry name" value="rplV_bact"/>
    <property type="match status" value="1"/>
</dbReference>
<evidence type="ECO:0000256" key="10">
    <source>
        <dbReference type="RuleBase" id="RU004008"/>
    </source>
</evidence>
<dbReference type="STRING" id="1592317.DPF_0223"/>
<keyword evidence="12" id="KW-1185">Reference proteome</keyword>
<sequence>MEVKATAKYMRISAQKTRLVARNISGKTVEDAINILKFTPKKAAKVILKVLDSAIANAEANTGLDVDNLFVKRVMVNEGPTWKRIQPRAMGRAYRIFKRTSHVTVIVDEL</sequence>
<keyword evidence="5 7" id="KW-0687">Ribonucleoprotein</keyword>
<dbReference type="PANTHER" id="PTHR13501:SF8">
    <property type="entry name" value="LARGE RIBOSOMAL SUBUNIT PROTEIN UL22M"/>
    <property type="match status" value="1"/>
</dbReference>
<evidence type="ECO:0000256" key="5">
    <source>
        <dbReference type="ARBA" id="ARBA00023274"/>
    </source>
</evidence>
<evidence type="ECO:0000256" key="3">
    <source>
        <dbReference type="ARBA" id="ARBA00022884"/>
    </source>
</evidence>
<proteinExistence type="inferred from homology"/>
<evidence type="ECO:0000313" key="12">
    <source>
        <dbReference type="Proteomes" id="UP000095200"/>
    </source>
</evidence>
<dbReference type="RefSeq" id="WP_069857034.1">
    <property type="nucleotide sequence ID" value="NZ_BDFE01000004.1"/>
</dbReference>
<dbReference type="GO" id="GO:0003735">
    <property type="term" value="F:structural constituent of ribosome"/>
    <property type="evidence" value="ECO:0007669"/>
    <property type="project" value="InterPro"/>
</dbReference>
<dbReference type="PROSITE" id="PS00464">
    <property type="entry name" value="RIBOSOMAL_L22"/>
    <property type="match status" value="1"/>
</dbReference>
<dbReference type="Proteomes" id="UP000095200">
    <property type="component" value="Unassembled WGS sequence"/>
</dbReference>
<protein>
    <recommendedName>
        <fullName evidence="6 7">Large ribosomal subunit protein uL22</fullName>
    </recommendedName>
</protein>
<dbReference type="CDD" id="cd00336">
    <property type="entry name" value="Ribosomal_L22"/>
    <property type="match status" value="1"/>
</dbReference>
<comment type="similarity">
    <text evidence="1 7 8">Belongs to the universal ribosomal protein uL22 family.</text>
</comment>
<dbReference type="PANTHER" id="PTHR13501">
    <property type="entry name" value="CHLOROPLAST 50S RIBOSOMAL PROTEIN L22-RELATED"/>
    <property type="match status" value="1"/>
</dbReference>
<keyword evidence="4 7" id="KW-0689">Ribosomal protein</keyword>
<evidence type="ECO:0000313" key="11">
    <source>
        <dbReference type="EMBL" id="GAU07538.1"/>
    </source>
</evidence>
<dbReference type="AlphaFoldDB" id="A0A194ADX4"/>